<dbReference type="EMBL" id="AJWY01008337">
    <property type="protein sequence ID" value="EKC61497.1"/>
    <property type="molecule type" value="Genomic_DNA"/>
</dbReference>
<organism evidence="1">
    <name type="scientific">human gut metagenome</name>
    <dbReference type="NCBI Taxonomy" id="408170"/>
    <lineage>
        <taxon>unclassified sequences</taxon>
        <taxon>metagenomes</taxon>
        <taxon>organismal metagenomes</taxon>
    </lineage>
</organism>
<name>K1SLI4_9ZZZZ</name>
<dbReference type="AlphaFoldDB" id="K1SLI4"/>
<sequence length="144" mass="17032">MTGPYQTIYQSAVKKEPVSFSLDTKLMTGEFSIKDSLWYNFSLKKNTCDLVFDRKEVILPAGMELARATLSHSQKFLTMELRPYQEKVNKDKKEEEVKPDKSFELELWTWDEYEVPTLQTRGRYFRPQYSKYIYDIASGKLMEV</sequence>
<evidence type="ECO:0000313" key="1">
    <source>
        <dbReference type="EMBL" id="EKC61497.1"/>
    </source>
</evidence>
<accession>K1SLI4</accession>
<comment type="caution">
    <text evidence="1">The sequence shown here is derived from an EMBL/GenBank/DDBJ whole genome shotgun (WGS) entry which is preliminary data.</text>
</comment>
<gene>
    <name evidence="1" type="ORF">LEA_12329</name>
</gene>
<proteinExistence type="predicted"/>
<reference evidence="1" key="1">
    <citation type="journal article" date="2013" name="Environ. Microbiol.">
        <title>Microbiota from the distal guts of lean and obese adolescents exhibit partial functional redundancy besides clear differences in community structure.</title>
        <authorList>
            <person name="Ferrer M."/>
            <person name="Ruiz A."/>
            <person name="Lanza F."/>
            <person name="Haange S.B."/>
            <person name="Oberbach A."/>
            <person name="Till H."/>
            <person name="Bargiela R."/>
            <person name="Campoy C."/>
            <person name="Segura M.T."/>
            <person name="Richter M."/>
            <person name="von Bergen M."/>
            <person name="Seifert J."/>
            <person name="Suarez A."/>
        </authorList>
    </citation>
    <scope>NUCLEOTIDE SEQUENCE</scope>
</reference>
<feature type="non-terminal residue" evidence="1">
    <location>
        <position position="144"/>
    </location>
</feature>
<protein>
    <submittedName>
        <fullName evidence="1">Acylaminoacyl-peptidase</fullName>
    </submittedName>
</protein>